<protein>
    <recommendedName>
        <fullName evidence="1">HEPN domain-containing protein</fullName>
    </recommendedName>
</protein>
<dbReference type="InterPro" id="IPR007842">
    <property type="entry name" value="HEPN_dom"/>
</dbReference>
<keyword evidence="3" id="KW-1185">Reference proteome</keyword>
<dbReference type="Gene3D" id="1.20.120.330">
    <property type="entry name" value="Nucleotidyltransferases domain 2"/>
    <property type="match status" value="1"/>
</dbReference>
<dbReference type="PATRIC" id="fig|1603606.3.peg.739"/>
<accession>A0A0M4CV10</accession>
<dbReference type="OrthoDB" id="9810875at2"/>
<evidence type="ECO:0000313" key="2">
    <source>
        <dbReference type="EMBL" id="ALC15466.1"/>
    </source>
</evidence>
<dbReference type="AlphaFoldDB" id="A0A0M4CV10"/>
<evidence type="ECO:0000259" key="1">
    <source>
        <dbReference type="PROSITE" id="PS50910"/>
    </source>
</evidence>
<reference evidence="2 3" key="1">
    <citation type="submission" date="2015-07" db="EMBL/GenBank/DDBJ databases">
        <title>Isolation and Genomic Characterization of a Novel Halophilic Metal-Reducing Deltaproteobacterium from the Deep Subsurface.</title>
        <authorList>
            <person name="Badalamenti J.P."/>
            <person name="Summers Z.M."/>
            <person name="Gralnick J.A."/>
            <person name="Bond D.R."/>
        </authorList>
    </citation>
    <scope>NUCLEOTIDE SEQUENCE [LARGE SCALE GENOMIC DNA]</scope>
    <source>
        <strain evidence="2 3">WTL</strain>
    </source>
</reference>
<dbReference type="PROSITE" id="PS50910">
    <property type="entry name" value="HEPN"/>
    <property type="match status" value="1"/>
</dbReference>
<dbReference type="KEGG" id="des:DSOUD_0678"/>
<dbReference type="STRING" id="1603606.DSOUD_0678"/>
<proteinExistence type="predicted"/>
<dbReference type="SUPFAM" id="SSF81593">
    <property type="entry name" value="Nucleotidyltransferase substrate binding subunit/domain"/>
    <property type="match status" value="1"/>
</dbReference>
<dbReference type="Pfam" id="PF05168">
    <property type="entry name" value="HEPN"/>
    <property type="match status" value="1"/>
</dbReference>
<dbReference type="Proteomes" id="UP000057158">
    <property type="component" value="Chromosome"/>
</dbReference>
<dbReference type="SMART" id="SM00748">
    <property type="entry name" value="HEPN"/>
    <property type="match status" value="1"/>
</dbReference>
<dbReference type="EMBL" id="CP010802">
    <property type="protein sequence ID" value="ALC15466.1"/>
    <property type="molecule type" value="Genomic_DNA"/>
</dbReference>
<dbReference type="RefSeq" id="WP_053549671.1">
    <property type="nucleotide sequence ID" value="NZ_CP010802.1"/>
</dbReference>
<evidence type="ECO:0000313" key="3">
    <source>
        <dbReference type="Proteomes" id="UP000057158"/>
    </source>
</evidence>
<feature type="domain" description="HEPN" evidence="1">
    <location>
        <begin position="1"/>
        <end position="90"/>
    </location>
</feature>
<sequence>MVAFHTQQCVEKCLKSLLEEFGIESGKTHNLLTLKAAVERKDPVDLDEDTLSLLNKLYIDSRYPGEFGLLPTGAPTVDEAREFALFAHETMRITTEILAGQGKPGR</sequence>
<gene>
    <name evidence="2" type="ORF">DSOUD_0678</name>
</gene>
<organism evidence="2 3">
    <name type="scientific">Desulfuromonas soudanensis</name>
    <dbReference type="NCBI Taxonomy" id="1603606"/>
    <lineage>
        <taxon>Bacteria</taxon>
        <taxon>Pseudomonadati</taxon>
        <taxon>Thermodesulfobacteriota</taxon>
        <taxon>Desulfuromonadia</taxon>
        <taxon>Desulfuromonadales</taxon>
        <taxon>Desulfuromonadaceae</taxon>
        <taxon>Desulfuromonas</taxon>
    </lineage>
</organism>
<name>A0A0M4CV10_9BACT</name>